<dbReference type="InterPro" id="IPR039426">
    <property type="entry name" value="TonB-dep_rcpt-like"/>
</dbReference>
<keyword evidence="2 8" id="KW-0813">Transport</keyword>
<evidence type="ECO:0000256" key="8">
    <source>
        <dbReference type="PROSITE-ProRule" id="PRU01360"/>
    </source>
</evidence>
<evidence type="ECO:0000256" key="2">
    <source>
        <dbReference type="ARBA" id="ARBA00022448"/>
    </source>
</evidence>
<keyword evidence="12" id="KW-0675">Receptor</keyword>
<dbReference type="GO" id="GO:0015344">
    <property type="term" value="F:siderophore uptake transmembrane transporter activity"/>
    <property type="evidence" value="ECO:0007669"/>
    <property type="project" value="TreeGrafter"/>
</dbReference>
<protein>
    <submittedName>
        <fullName evidence="12">TonB-dependent receptor</fullName>
    </submittedName>
</protein>
<dbReference type="InterPro" id="IPR000531">
    <property type="entry name" value="Beta-barrel_TonB"/>
</dbReference>
<comment type="caution">
    <text evidence="12">The sequence shown here is derived from an EMBL/GenBank/DDBJ whole genome shotgun (WGS) entry which is preliminary data.</text>
</comment>
<gene>
    <name evidence="12" type="ORF">CJ668_05515</name>
</gene>
<evidence type="ECO:0000259" key="10">
    <source>
        <dbReference type="Pfam" id="PF00593"/>
    </source>
</evidence>
<organism evidence="12 13">
    <name type="scientific">Aliarcobacter cryaerophilus</name>
    <dbReference type="NCBI Taxonomy" id="28198"/>
    <lineage>
        <taxon>Bacteria</taxon>
        <taxon>Pseudomonadati</taxon>
        <taxon>Campylobacterota</taxon>
        <taxon>Epsilonproteobacteria</taxon>
        <taxon>Campylobacterales</taxon>
        <taxon>Arcobacteraceae</taxon>
        <taxon>Aliarcobacter</taxon>
    </lineage>
</organism>
<dbReference type="GO" id="GO:0044718">
    <property type="term" value="P:siderophore transmembrane transport"/>
    <property type="evidence" value="ECO:0007669"/>
    <property type="project" value="TreeGrafter"/>
</dbReference>
<dbReference type="Pfam" id="PF07715">
    <property type="entry name" value="Plug"/>
    <property type="match status" value="1"/>
</dbReference>
<proteinExistence type="inferred from homology"/>
<evidence type="ECO:0000256" key="1">
    <source>
        <dbReference type="ARBA" id="ARBA00004571"/>
    </source>
</evidence>
<evidence type="ECO:0000256" key="5">
    <source>
        <dbReference type="ARBA" id="ARBA00023077"/>
    </source>
</evidence>
<dbReference type="GO" id="GO:0009279">
    <property type="term" value="C:cell outer membrane"/>
    <property type="evidence" value="ECO:0007669"/>
    <property type="project" value="UniProtKB-SubCell"/>
</dbReference>
<evidence type="ECO:0000256" key="6">
    <source>
        <dbReference type="ARBA" id="ARBA00023136"/>
    </source>
</evidence>
<dbReference type="EMBL" id="NXGD01000005">
    <property type="protein sequence ID" value="PRN00679.1"/>
    <property type="molecule type" value="Genomic_DNA"/>
</dbReference>
<feature type="domain" description="TonB-dependent receptor plug" evidence="11">
    <location>
        <begin position="40"/>
        <end position="149"/>
    </location>
</feature>
<dbReference type="InterPro" id="IPR012910">
    <property type="entry name" value="Plug_dom"/>
</dbReference>
<keyword evidence="3 8" id="KW-1134">Transmembrane beta strand</keyword>
<dbReference type="PANTHER" id="PTHR30069">
    <property type="entry name" value="TONB-DEPENDENT OUTER MEMBRANE RECEPTOR"/>
    <property type="match status" value="1"/>
</dbReference>
<evidence type="ECO:0000259" key="11">
    <source>
        <dbReference type="Pfam" id="PF07715"/>
    </source>
</evidence>
<evidence type="ECO:0000256" key="3">
    <source>
        <dbReference type="ARBA" id="ARBA00022452"/>
    </source>
</evidence>
<keyword evidence="4 8" id="KW-0812">Transmembrane</keyword>
<reference evidence="12 13" key="1">
    <citation type="submission" date="2017-09" db="EMBL/GenBank/DDBJ databases">
        <title>Reassesment of A. cryaerophilus.</title>
        <authorList>
            <person name="Perez-Cataluna A."/>
            <person name="Collado L."/>
            <person name="Salgado O."/>
            <person name="Lefinanco V."/>
            <person name="Figueras M.J."/>
        </authorList>
    </citation>
    <scope>NUCLEOTIDE SEQUENCE [LARGE SCALE GENOMIC DNA]</scope>
    <source>
        <strain evidence="12 13">LMG 10229</strain>
    </source>
</reference>
<keyword evidence="6 8" id="KW-0472">Membrane</keyword>
<dbReference type="AlphaFoldDB" id="A0A2S9TPA6"/>
<dbReference type="PROSITE" id="PS52016">
    <property type="entry name" value="TONB_DEPENDENT_REC_3"/>
    <property type="match status" value="1"/>
</dbReference>
<name>A0A2S9TPA6_9BACT</name>
<dbReference type="Pfam" id="PF00593">
    <property type="entry name" value="TonB_dep_Rec_b-barrel"/>
    <property type="match status" value="1"/>
</dbReference>
<dbReference type="CDD" id="cd01347">
    <property type="entry name" value="ligand_gated_channel"/>
    <property type="match status" value="1"/>
</dbReference>
<dbReference type="Gene3D" id="2.40.170.20">
    <property type="entry name" value="TonB-dependent receptor, beta-barrel domain"/>
    <property type="match status" value="1"/>
</dbReference>
<comment type="similarity">
    <text evidence="8 9">Belongs to the TonB-dependent receptor family.</text>
</comment>
<evidence type="ECO:0000256" key="4">
    <source>
        <dbReference type="ARBA" id="ARBA00022692"/>
    </source>
</evidence>
<sequence length="639" mass="72081">MKKINVSLVASFLIATNLYSNETKLETITISANPIETDEKKATFATEVYTKKDIEQSKSKDIYEFLSSQSSVNVMPNFGNIFSQSLDMRGYGIENGYQNIAVVVNGRRLNNIDMAPQLLSSIPLESIEKIEILKGSGSVKYGDGANAGVISITTDKKNSNYLKAYLGNNTSKDGAASFGYGNDYIIANAYVDYNSTDGSIKDNSGNSDENNIRNMNFSVVFTPTDNLELSVARTYSNMNINYANPITLDQFKNNPNLSPNGFNEQYFSSYVTSAGIRYDFNSDFYIDANFSDEDKISNFINGAWSNSSKYEYKSFNSSINYKNDIFKTSLGVDGFKGKRIGSSDNTSKDNMAGFASFEINATDDLILSTGFRRENVKYEYNPQSGTNLKQDSYLNAYDFGVNYTLDENQSVFANYNRGFQAPDIDRFFLFGGGFNGFIEPAKVNNYTVGYNNFQENNKLKIALFRANLKNEIYLEPMTLNNTNIDKSHKYGLEIYDKFLITEKLFTSLNYSYIRAKIDEEKDGNGAYDGKDLPGVSKHNLTLGLGYDFYKFSTFLSHSYKSSAYATNDFKNDFKQKQEAYHSTDFSISFKHKELEIFGKIQNLFDQKNGLWVANTWGSSDTVYPVNFERTFFAGMKVNF</sequence>
<dbReference type="PANTHER" id="PTHR30069:SF27">
    <property type="entry name" value="BLL4766 PROTEIN"/>
    <property type="match status" value="1"/>
</dbReference>
<evidence type="ECO:0000256" key="9">
    <source>
        <dbReference type="RuleBase" id="RU003357"/>
    </source>
</evidence>
<dbReference type="InterPro" id="IPR036942">
    <property type="entry name" value="Beta-barrel_TonB_sf"/>
</dbReference>
<keyword evidence="5 9" id="KW-0798">TonB box</keyword>
<dbReference type="Gene3D" id="2.170.130.10">
    <property type="entry name" value="TonB-dependent receptor, plug domain"/>
    <property type="match status" value="1"/>
</dbReference>
<keyword evidence="7 8" id="KW-0998">Cell outer membrane</keyword>
<evidence type="ECO:0000256" key="7">
    <source>
        <dbReference type="ARBA" id="ARBA00023237"/>
    </source>
</evidence>
<dbReference type="InterPro" id="IPR037066">
    <property type="entry name" value="Plug_dom_sf"/>
</dbReference>
<evidence type="ECO:0000313" key="12">
    <source>
        <dbReference type="EMBL" id="PRN00679.1"/>
    </source>
</evidence>
<evidence type="ECO:0000313" key="13">
    <source>
        <dbReference type="Proteomes" id="UP000238811"/>
    </source>
</evidence>
<feature type="domain" description="TonB-dependent receptor-like beta-barrel" evidence="10">
    <location>
        <begin position="167"/>
        <end position="603"/>
    </location>
</feature>
<dbReference type="SUPFAM" id="SSF56935">
    <property type="entry name" value="Porins"/>
    <property type="match status" value="1"/>
</dbReference>
<comment type="subcellular location">
    <subcellularLocation>
        <location evidence="1 8">Cell outer membrane</location>
        <topology evidence="1 8">Multi-pass membrane protein</topology>
    </subcellularLocation>
</comment>
<dbReference type="Proteomes" id="UP000238811">
    <property type="component" value="Unassembled WGS sequence"/>
</dbReference>
<accession>A0A2S9TPA6</accession>